<comment type="cofactor">
    <cofactor evidence="1">
        <name>FAD</name>
        <dbReference type="ChEBI" id="CHEBI:57692"/>
    </cofactor>
</comment>
<dbReference type="Proteomes" id="UP001183202">
    <property type="component" value="Unassembled WGS sequence"/>
</dbReference>
<keyword evidence="3" id="KW-0285">Flavoprotein</keyword>
<keyword evidence="4" id="KW-0274">FAD</keyword>
<evidence type="ECO:0000256" key="2">
    <source>
        <dbReference type="ARBA" id="ARBA00010139"/>
    </source>
</evidence>
<dbReference type="Gene3D" id="3.50.50.60">
    <property type="entry name" value="FAD/NAD(P)-binding domain"/>
    <property type="match status" value="3"/>
</dbReference>
<keyword evidence="8" id="KW-1185">Reference proteome</keyword>
<dbReference type="Pfam" id="PF13450">
    <property type="entry name" value="NAD_binding_8"/>
    <property type="match status" value="1"/>
</dbReference>
<reference evidence="8" key="1">
    <citation type="submission" date="2023-07" db="EMBL/GenBank/DDBJ databases">
        <title>30 novel species of actinomycetes from the DSMZ collection.</title>
        <authorList>
            <person name="Nouioui I."/>
        </authorList>
    </citation>
    <scope>NUCLEOTIDE SEQUENCE [LARGE SCALE GENOMIC DNA]</scope>
    <source>
        <strain evidence="8">DSM 45834</strain>
    </source>
</reference>
<proteinExistence type="inferred from homology"/>
<dbReference type="EMBL" id="JAVREJ010000007">
    <property type="protein sequence ID" value="MDT0350450.1"/>
    <property type="molecule type" value="Genomic_DNA"/>
</dbReference>
<gene>
    <name evidence="7" type="ORF">RM445_13030</name>
</gene>
<keyword evidence="6" id="KW-0503">Monooxygenase</keyword>
<comment type="similarity">
    <text evidence="2">Belongs to the FAD-binding monooxygenase family.</text>
</comment>
<dbReference type="RefSeq" id="WP_311556482.1">
    <property type="nucleotide sequence ID" value="NZ_JAVREJ010000007.1"/>
</dbReference>
<dbReference type="InterPro" id="IPR020946">
    <property type="entry name" value="Flavin_mOase-like"/>
</dbReference>
<dbReference type="PANTHER" id="PTHR43872">
    <property type="entry name" value="MONOOXYGENASE, PUTATIVE (AFU_ORTHOLOGUE AFUA_8G02570)-RELATED"/>
    <property type="match status" value="1"/>
</dbReference>
<accession>A0ABU2N930</accession>
<keyword evidence="5 7" id="KW-0560">Oxidoreductase</keyword>
<evidence type="ECO:0000256" key="4">
    <source>
        <dbReference type="ARBA" id="ARBA00022827"/>
    </source>
</evidence>
<organism evidence="7 8">
    <name type="scientific">Pseudonocardia charpentierae</name>
    <dbReference type="NCBI Taxonomy" id="3075545"/>
    <lineage>
        <taxon>Bacteria</taxon>
        <taxon>Bacillati</taxon>
        <taxon>Actinomycetota</taxon>
        <taxon>Actinomycetes</taxon>
        <taxon>Pseudonocardiales</taxon>
        <taxon>Pseudonocardiaceae</taxon>
        <taxon>Pseudonocardia</taxon>
    </lineage>
</organism>
<evidence type="ECO:0000313" key="8">
    <source>
        <dbReference type="Proteomes" id="UP001183202"/>
    </source>
</evidence>
<comment type="caution">
    <text evidence="7">The sequence shown here is derived from an EMBL/GenBank/DDBJ whole genome shotgun (WGS) entry which is preliminary data.</text>
</comment>
<dbReference type="EC" id="1.14.13.-" evidence="7"/>
<protein>
    <submittedName>
        <fullName evidence="7">NAD(P)/FAD-dependent oxidoreductase</fullName>
        <ecNumber evidence="7">1.14.13.-</ecNumber>
    </submittedName>
</protein>
<name>A0ABU2N930_9PSEU</name>
<dbReference type="SUPFAM" id="SSF51905">
    <property type="entry name" value="FAD/NAD(P)-binding domain"/>
    <property type="match status" value="1"/>
</dbReference>
<dbReference type="PANTHER" id="PTHR43872:SF1">
    <property type="entry name" value="MONOOXYGENASE, PUTATIVE (AFU_ORTHOLOGUE AFUA_8G02570)-RELATED"/>
    <property type="match status" value="1"/>
</dbReference>
<sequence>MGSERVDVDVIVVGAGLSGVGAVAHLQDRSPELTWTVLEAREAIGGTWDLFRYPGVRSDSDMFTLGYAFRPWTRTTAIADGATIRTYIDDTARERGIDRRVRFGHRVVAAEWSSTTASWTVTAETAAGTVELTCRFLYFCSGYYRYEQGYEPALPGADRFTGEIVHPQHWPADLRWAGKQVVVVGSGATAFTLVPALAGEAAHVTMLQRSPSYVLSVPTRDPLARKLFGGRMPLRWAAALVRARNIALVTSLYQLSRRRPALMRRKLLDAARAQLPAGFDVDTHFSPAYDPWDQRLCVVPSGDLFRAVRDGGASVVTDRIATLTEHGVALASGTELPADVVVTATGLSLQMLGGATLRVDGREVEPGRTVVYKGVLLSGVPNFALTFGYTNASWTLKADLAATYVCRLLRRMRAHGQAVVTVVDPPSDGLAPLINLRSGYVLRAADRLPRRGSTGPWRLSNSYLRDLLVLRWGRIADRRHLRFSPAPEGPSECLEGHLQDTRRHEGGLPDTTRQGVA</sequence>
<evidence type="ECO:0000313" key="7">
    <source>
        <dbReference type="EMBL" id="MDT0350450.1"/>
    </source>
</evidence>
<dbReference type="Pfam" id="PF00743">
    <property type="entry name" value="FMO-like"/>
    <property type="match status" value="1"/>
</dbReference>
<evidence type="ECO:0000256" key="6">
    <source>
        <dbReference type="ARBA" id="ARBA00023033"/>
    </source>
</evidence>
<evidence type="ECO:0000256" key="3">
    <source>
        <dbReference type="ARBA" id="ARBA00022630"/>
    </source>
</evidence>
<dbReference type="GO" id="GO:0016491">
    <property type="term" value="F:oxidoreductase activity"/>
    <property type="evidence" value="ECO:0007669"/>
    <property type="project" value="UniProtKB-KW"/>
</dbReference>
<dbReference type="InterPro" id="IPR051820">
    <property type="entry name" value="FAD-binding_MO"/>
</dbReference>
<evidence type="ECO:0000256" key="5">
    <source>
        <dbReference type="ARBA" id="ARBA00023002"/>
    </source>
</evidence>
<evidence type="ECO:0000256" key="1">
    <source>
        <dbReference type="ARBA" id="ARBA00001974"/>
    </source>
</evidence>
<dbReference type="InterPro" id="IPR036188">
    <property type="entry name" value="FAD/NAD-bd_sf"/>
</dbReference>